<name>A0A9X0QE62_9BACT</name>
<evidence type="ECO:0008006" key="3">
    <source>
        <dbReference type="Google" id="ProtNLM"/>
    </source>
</evidence>
<evidence type="ECO:0000313" key="1">
    <source>
        <dbReference type="EMBL" id="MBB5328650.1"/>
    </source>
</evidence>
<comment type="caution">
    <text evidence="1">The sequence shown here is derived from an EMBL/GenBank/DDBJ whole genome shotgun (WGS) entry which is preliminary data.</text>
</comment>
<dbReference type="EMBL" id="JACHEB010000004">
    <property type="protein sequence ID" value="MBB5328650.1"/>
    <property type="molecule type" value="Genomic_DNA"/>
</dbReference>
<gene>
    <name evidence="1" type="ORF">HDF14_002260</name>
</gene>
<dbReference type="InterPro" id="IPR025091">
    <property type="entry name" value="DUF4019"/>
</dbReference>
<sequence length="129" mass="14699">MSFAMQEHAPQAQQDAVQLATREAEEWMAKLDAGKYAECWNEASEMVRNAVTMEKFESSMKAAREPMGKLNSRKLQSASYTTLLPGVPPGEYVVILYETSFEHKLVAQETVIMSREKDKVWRVAGYYIK</sequence>
<dbReference type="Gene3D" id="3.10.450.590">
    <property type="match status" value="1"/>
</dbReference>
<dbReference type="RefSeq" id="WP_183976312.1">
    <property type="nucleotide sequence ID" value="NZ_JACHEB010000004.1"/>
</dbReference>
<protein>
    <recommendedName>
        <fullName evidence="3">DUF4019 domain-containing protein</fullName>
    </recommendedName>
</protein>
<evidence type="ECO:0000313" key="2">
    <source>
        <dbReference type="Proteomes" id="UP000535182"/>
    </source>
</evidence>
<dbReference type="AlphaFoldDB" id="A0A9X0QE62"/>
<dbReference type="Pfam" id="PF13211">
    <property type="entry name" value="DUF4019"/>
    <property type="match status" value="1"/>
</dbReference>
<organism evidence="1 2">
    <name type="scientific">Tunturiibacter gelidiferens</name>
    <dbReference type="NCBI Taxonomy" id="3069689"/>
    <lineage>
        <taxon>Bacteria</taxon>
        <taxon>Pseudomonadati</taxon>
        <taxon>Acidobacteriota</taxon>
        <taxon>Terriglobia</taxon>
        <taxon>Terriglobales</taxon>
        <taxon>Acidobacteriaceae</taxon>
        <taxon>Tunturiibacter</taxon>
    </lineage>
</organism>
<dbReference type="Proteomes" id="UP000535182">
    <property type="component" value="Unassembled WGS sequence"/>
</dbReference>
<keyword evidence="2" id="KW-1185">Reference proteome</keyword>
<accession>A0A9X0QE62</accession>
<proteinExistence type="predicted"/>
<reference evidence="1 2" key="1">
    <citation type="submission" date="2020-08" db="EMBL/GenBank/DDBJ databases">
        <title>Genomic Encyclopedia of Type Strains, Phase IV (KMG-V): Genome sequencing to study the core and pangenomes of soil and plant-associated prokaryotes.</title>
        <authorList>
            <person name="Whitman W."/>
        </authorList>
    </citation>
    <scope>NUCLEOTIDE SEQUENCE [LARGE SCALE GENOMIC DNA]</scope>
    <source>
        <strain evidence="1 2">X5P2</strain>
    </source>
</reference>